<protein>
    <recommendedName>
        <fullName evidence="4">40S ribosomal protein S7</fullName>
    </recommendedName>
</protein>
<dbReference type="GO" id="GO:0006364">
    <property type="term" value="P:rRNA processing"/>
    <property type="evidence" value="ECO:0007669"/>
    <property type="project" value="TreeGrafter"/>
</dbReference>
<evidence type="ECO:0000256" key="4">
    <source>
        <dbReference type="RuleBase" id="RU364105"/>
    </source>
</evidence>
<evidence type="ECO:0000313" key="8">
    <source>
        <dbReference type="Proteomes" id="UP001150062"/>
    </source>
</evidence>
<dbReference type="Proteomes" id="UP001150062">
    <property type="component" value="Unassembled WGS sequence"/>
</dbReference>
<dbReference type="GO" id="GO:0022627">
    <property type="term" value="C:cytosolic small ribosomal subunit"/>
    <property type="evidence" value="ECO:0007669"/>
    <property type="project" value="TreeGrafter"/>
</dbReference>
<evidence type="ECO:0000256" key="2">
    <source>
        <dbReference type="ARBA" id="ARBA00022980"/>
    </source>
</evidence>
<organism evidence="5 7">
    <name type="scientific">Anaeramoeba flamelloides</name>
    <dbReference type="NCBI Taxonomy" id="1746091"/>
    <lineage>
        <taxon>Eukaryota</taxon>
        <taxon>Metamonada</taxon>
        <taxon>Anaeramoebidae</taxon>
        <taxon>Anaeramoeba</taxon>
    </lineage>
</organism>
<evidence type="ECO:0000313" key="6">
    <source>
        <dbReference type="EMBL" id="KAJ6247536.1"/>
    </source>
</evidence>
<dbReference type="EMBL" id="JANTQA010000072">
    <property type="protein sequence ID" value="KAJ3424635.1"/>
    <property type="molecule type" value="Genomic_DNA"/>
</dbReference>
<proteinExistence type="inferred from homology"/>
<keyword evidence="2 4" id="KW-0689">Ribosomal protein</keyword>
<gene>
    <name evidence="5" type="ORF">M0812_29358</name>
    <name evidence="6" type="ORF">M0813_18573</name>
</gene>
<evidence type="ECO:0000256" key="3">
    <source>
        <dbReference type="ARBA" id="ARBA00023274"/>
    </source>
</evidence>
<evidence type="ECO:0000256" key="1">
    <source>
        <dbReference type="ARBA" id="ARBA00007820"/>
    </source>
</evidence>
<dbReference type="Pfam" id="PF01251">
    <property type="entry name" value="Ribosomal_S7e"/>
    <property type="match status" value="1"/>
</dbReference>
<dbReference type="GO" id="GO:0003735">
    <property type="term" value="F:structural constituent of ribosome"/>
    <property type="evidence" value="ECO:0007669"/>
    <property type="project" value="InterPro"/>
</dbReference>
<dbReference type="PANTHER" id="PTHR11278">
    <property type="entry name" value="40S RIBOSOMAL PROTEIN S7"/>
    <property type="match status" value="1"/>
</dbReference>
<accession>A0AAV7Y7N2</accession>
<reference evidence="6" key="1">
    <citation type="submission" date="2022-08" db="EMBL/GenBank/DDBJ databases">
        <title>Novel sulfate-reducing endosymbionts in the free-living metamonad Anaeramoeba.</title>
        <authorList>
            <person name="Jerlstrom-Hultqvist J."/>
            <person name="Cepicka I."/>
            <person name="Gallot-Lavallee L."/>
            <person name="Salas-Leiva D."/>
            <person name="Curtis B.A."/>
            <person name="Zahonova K."/>
            <person name="Pipaliya S."/>
            <person name="Dacks J."/>
            <person name="Roger A.J."/>
        </authorList>
    </citation>
    <scope>NUCLEOTIDE SEQUENCE</scope>
    <source>
        <strain evidence="6">Schooner1</strain>
    </source>
</reference>
<dbReference type="InterPro" id="IPR000554">
    <property type="entry name" value="Ribosomal_eS7"/>
</dbReference>
<comment type="similarity">
    <text evidence="1 4">Belongs to the eukaryotic ribosomal protein eS7 family.</text>
</comment>
<dbReference type="GO" id="GO:0006412">
    <property type="term" value="P:translation"/>
    <property type="evidence" value="ECO:0007669"/>
    <property type="project" value="InterPro"/>
</dbReference>
<dbReference type="GO" id="GO:0032040">
    <property type="term" value="C:small-subunit processome"/>
    <property type="evidence" value="ECO:0007669"/>
    <property type="project" value="TreeGrafter"/>
</dbReference>
<dbReference type="GO" id="GO:0042274">
    <property type="term" value="P:ribosomal small subunit biogenesis"/>
    <property type="evidence" value="ECO:0007669"/>
    <property type="project" value="TreeGrafter"/>
</dbReference>
<comment type="caution">
    <text evidence="5">The sequence shown here is derived from an EMBL/GenBank/DDBJ whole genome shotgun (WGS) entry which is preliminary data.</text>
</comment>
<sequence>MSTKQAVSLRKIVKPKGKPTDLEKKVAEAFFNLEMNTESRELKYNLSRLYFSGAIQIPIRKKRKAIIVFVPVPSYSGFQKIHDQFVGELEKKFSGNHVVLVSNKRIFKPETKKVSFKQKRPMSRSLTNVHNSILENILYPCEVIGRRTHYHLNGKKTFKVILAGKDKTTVEGRIQTYTKVYKHLTQKNIVFDYSISPVMKKEKRNKRK</sequence>
<dbReference type="Proteomes" id="UP001146793">
    <property type="component" value="Unassembled WGS sequence"/>
</dbReference>
<reference evidence="5" key="2">
    <citation type="submission" date="2022-08" db="EMBL/GenBank/DDBJ databases">
        <title>Novel sulphate-reducing endosymbionts in the free-living metamonad Anaeramoeba.</title>
        <authorList>
            <person name="Jerlstrom-Hultqvist J."/>
            <person name="Cepicka I."/>
            <person name="Gallot-Lavallee L."/>
            <person name="Salas-Leiva D."/>
            <person name="Curtis B.A."/>
            <person name="Zahonova K."/>
            <person name="Pipaliya S."/>
            <person name="Dacks J."/>
            <person name="Roger A.J."/>
        </authorList>
    </citation>
    <scope>NUCLEOTIDE SEQUENCE</scope>
    <source>
        <strain evidence="5">Busselton2</strain>
    </source>
</reference>
<name>A0AAV7Y7N2_9EUKA</name>
<dbReference type="EMBL" id="JAOAOG010000126">
    <property type="protein sequence ID" value="KAJ6247536.1"/>
    <property type="molecule type" value="Genomic_DNA"/>
</dbReference>
<keyword evidence="8" id="KW-1185">Reference proteome</keyword>
<evidence type="ECO:0000313" key="5">
    <source>
        <dbReference type="EMBL" id="KAJ3424635.1"/>
    </source>
</evidence>
<evidence type="ECO:0000313" key="7">
    <source>
        <dbReference type="Proteomes" id="UP001146793"/>
    </source>
</evidence>
<dbReference type="PANTHER" id="PTHR11278:SF0">
    <property type="entry name" value="SMALL RIBOSOMAL SUBUNIT PROTEIN ES7"/>
    <property type="match status" value="1"/>
</dbReference>
<keyword evidence="3 4" id="KW-0687">Ribonucleoprotein</keyword>
<dbReference type="GO" id="GO:0030686">
    <property type="term" value="C:90S preribosome"/>
    <property type="evidence" value="ECO:0007669"/>
    <property type="project" value="TreeGrafter"/>
</dbReference>
<dbReference type="AlphaFoldDB" id="A0AAV7Y7N2"/>